<evidence type="ECO:0000256" key="2">
    <source>
        <dbReference type="ARBA" id="ARBA00004162"/>
    </source>
</evidence>
<protein>
    <recommendedName>
        <fullName evidence="5">Sec translocon accessory complex subunit YajC</fullName>
    </recommendedName>
</protein>
<dbReference type="PRINTS" id="PR01853">
    <property type="entry name" value="YAJCTRNLCASE"/>
</dbReference>
<evidence type="ECO:0000256" key="3">
    <source>
        <dbReference type="ARBA" id="ARBA00006742"/>
    </source>
</evidence>
<gene>
    <name evidence="14" type="primary">yajC</name>
    <name evidence="14" type="ORF">NFI88_07000</name>
</gene>
<dbReference type="InterPro" id="IPR003849">
    <property type="entry name" value="Preprotein_translocase_YajC"/>
</dbReference>
<keyword evidence="8 13" id="KW-0812">Transmembrane</keyword>
<dbReference type="PANTHER" id="PTHR33909">
    <property type="entry name" value="SEC TRANSLOCON ACCESSORY COMPLEX SUBUNIT YAJC"/>
    <property type="match status" value="1"/>
</dbReference>
<evidence type="ECO:0000256" key="12">
    <source>
        <dbReference type="ARBA" id="ARBA00023136"/>
    </source>
</evidence>
<proteinExistence type="inferred from homology"/>
<evidence type="ECO:0000256" key="8">
    <source>
        <dbReference type="ARBA" id="ARBA00022692"/>
    </source>
</evidence>
<keyword evidence="6" id="KW-0813">Transport</keyword>
<dbReference type="Proteomes" id="UP001524547">
    <property type="component" value="Unassembled WGS sequence"/>
</dbReference>
<keyword evidence="12 13" id="KW-0472">Membrane</keyword>
<keyword evidence="15" id="KW-1185">Reference proteome</keyword>
<comment type="function">
    <text evidence="1">The SecYEG-SecDF-YajC-YidC holo-translocon (HTL) protein secretase/insertase is a supercomplex required for protein secretion, insertion of proteins into membranes, and assembly of membrane protein complexes. While the SecYEG complex is essential for assembly of a number of proteins and complexes, the SecDF-YajC-YidC subcomplex facilitates these functions.</text>
</comment>
<keyword evidence="11" id="KW-0811">Translocation</keyword>
<keyword evidence="9" id="KW-0653">Protein transport</keyword>
<evidence type="ECO:0000313" key="15">
    <source>
        <dbReference type="Proteomes" id="UP001524547"/>
    </source>
</evidence>
<evidence type="ECO:0000256" key="9">
    <source>
        <dbReference type="ARBA" id="ARBA00022927"/>
    </source>
</evidence>
<accession>A0ABT1VWM4</accession>
<evidence type="ECO:0000256" key="1">
    <source>
        <dbReference type="ARBA" id="ARBA00002061"/>
    </source>
</evidence>
<evidence type="ECO:0000256" key="6">
    <source>
        <dbReference type="ARBA" id="ARBA00022448"/>
    </source>
</evidence>
<dbReference type="NCBIfam" id="TIGR00739">
    <property type="entry name" value="yajC"/>
    <property type="match status" value="1"/>
</dbReference>
<dbReference type="PANTHER" id="PTHR33909:SF1">
    <property type="entry name" value="SEC TRANSLOCON ACCESSORY COMPLEX SUBUNIT YAJC"/>
    <property type="match status" value="1"/>
</dbReference>
<name>A0ABT1VWM4_9PROT</name>
<evidence type="ECO:0000256" key="7">
    <source>
        <dbReference type="ARBA" id="ARBA00022475"/>
    </source>
</evidence>
<comment type="subcellular location">
    <subcellularLocation>
        <location evidence="2">Cell membrane</location>
        <topology evidence="2">Single-pass membrane protein</topology>
    </subcellularLocation>
</comment>
<evidence type="ECO:0000256" key="11">
    <source>
        <dbReference type="ARBA" id="ARBA00023010"/>
    </source>
</evidence>
<dbReference type="Pfam" id="PF02699">
    <property type="entry name" value="YajC"/>
    <property type="match status" value="1"/>
</dbReference>
<evidence type="ECO:0000256" key="4">
    <source>
        <dbReference type="ARBA" id="ARBA00011718"/>
    </source>
</evidence>
<keyword evidence="7" id="KW-1003">Cell membrane</keyword>
<feature type="transmembrane region" description="Helical" evidence="13">
    <location>
        <begin position="20"/>
        <end position="44"/>
    </location>
</feature>
<comment type="subunit">
    <text evidence="4">Part of the SecDF-YidC-YajC translocase complex. The SecDF-YidC-YajC translocase forms a supercomplex with SecYEG, called the holo-translocon (HTL).</text>
</comment>
<evidence type="ECO:0000313" key="14">
    <source>
        <dbReference type="EMBL" id="MCQ8240590.1"/>
    </source>
</evidence>
<keyword evidence="10 13" id="KW-1133">Transmembrane helix</keyword>
<dbReference type="EMBL" id="JAMZEJ010000004">
    <property type="protein sequence ID" value="MCQ8240590.1"/>
    <property type="molecule type" value="Genomic_DNA"/>
</dbReference>
<comment type="caution">
    <text evidence="14">The sequence shown here is derived from an EMBL/GenBank/DDBJ whole genome shotgun (WGS) entry which is preliminary data.</text>
</comment>
<evidence type="ECO:0000256" key="5">
    <source>
        <dbReference type="ARBA" id="ARBA00014962"/>
    </source>
</evidence>
<evidence type="ECO:0000256" key="13">
    <source>
        <dbReference type="SAM" id="Phobius"/>
    </source>
</evidence>
<organism evidence="14 15">
    <name type="scientific">Rhizosaccharibacter radicis</name>
    <dbReference type="NCBI Taxonomy" id="2782605"/>
    <lineage>
        <taxon>Bacteria</taxon>
        <taxon>Pseudomonadati</taxon>
        <taxon>Pseudomonadota</taxon>
        <taxon>Alphaproteobacteria</taxon>
        <taxon>Acetobacterales</taxon>
        <taxon>Acetobacteraceae</taxon>
        <taxon>Rhizosaccharibacter</taxon>
    </lineage>
</organism>
<comment type="similarity">
    <text evidence="3">Belongs to the YajC family.</text>
</comment>
<evidence type="ECO:0000256" key="10">
    <source>
        <dbReference type="ARBA" id="ARBA00022989"/>
    </source>
</evidence>
<dbReference type="SMART" id="SM01323">
    <property type="entry name" value="YajC"/>
    <property type="match status" value="1"/>
</dbReference>
<sequence>MNPMNFLVSPAYAQEAAGGTAGAMGGLLQILPFILVFVVFYFLLMRPQQQKQKQLKGQLAALRRGDRVVTAGGIVGVVQRAKEGATEIEVEIAPTVRVLVMRDTITTVLRDVPQAAANDSAPEKRAAKG</sequence>
<reference evidence="14 15" key="1">
    <citation type="submission" date="2022-06" db="EMBL/GenBank/DDBJ databases">
        <title>Rhizosaccharibacter gen. nov. sp. nov. KSS12, endophytic bacteria isolated from sugarcane.</title>
        <authorList>
            <person name="Pitiwittayakul N."/>
        </authorList>
    </citation>
    <scope>NUCLEOTIDE SEQUENCE [LARGE SCALE GENOMIC DNA]</scope>
    <source>
        <strain evidence="14 15">KSS12</strain>
    </source>
</reference>